<dbReference type="GO" id="GO:0004493">
    <property type="term" value="F:methylmalonyl-CoA epimerase activity"/>
    <property type="evidence" value="ECO:0007669"/>
    <property type="project" value="UniProtKB-EC"/>
</dbReference>
<dbReference type="InterPro" id="IPR051785">
    <property type="entry name" value="MMCE/EMCE_epimerase"/>
</dbReference>
<keyword evidence="4" id="KW-0413">Isomerase</keyword>
<dbReference type="InterPro" id="IPR029068">
    <property type="entry name" value="Glyas_Bleomycin-R_OHBP_Dase"/>
</dbReference>
<dbReference type="InterPro" id="IPR037523">
    <property type="entry name" value="VOC_core"/>
</dbReference>
<organism evidence="4 5">
    <name type="scientific">Desmospora profundinema</name>
    <dbReference type="NCBI Taxonomy" id="1571184"/>
    <lineage>
        <taxon>Bacteria</taxon>
        <taxon>Bacillati</taxon>
        <taxon>Bacillota</taxon>
        <taxon>Bacilli</taxon>
        <taxon>Bacillales</taxon>
        <taxon>Thermoactinomycetaceae</taxon>
        <taxon>Desmospora</taxon>
    </lineage>
</organism>
<comment type="similarity">
    <text evidence="1">Belongs to the methylmalonyl-CoA epimerase family.</text>
</comment>
<protein>
    <submittedName>
        <fullName evidence="4">Methylmalonyl-CoA/ethylmalonyl-CoA epimerase</fullName>
        <ecNumber evidence="4">5.1.99.1</ecNumber>
    </submittedName>
</protein>
<dbReference type="NCBIfam" id="TIGR03081">
    <property type="entry name" value="metmalonyl_epim"/>
    <property type="match status" value="1"/>
</dbReference>
<dbReference type="Proteomes" id="UP001185012">
    <property type="component" value="Unassembled WGS sequence"/>
</dbReference>
<keyword evidence="5" id="KW-1185">Reference proteome</keyword>
<evidence type="ECO:0000256" key="2">
    <source>
        <dbReference type="ARBA" id="ARBA00022723"/>
    </source>
</evidence>
<sequence>MIPILPEKMDHIGIAVRSIREALPLYRDVWGMEYLGEETVESEGVRVAFFRLGESKVELLEPLHEESAVARFLEKRGEGVHHIALRVKDIEFRLQQLAASGIRLIHDKPKTGAGGNRVAFLHPRSTGGVLVELCEPQP</sequence>
<comment type="caution">
    <text evidence="4">The sequence shown here is derived from an EMBL/GenBank/DDBJ whole genome shotgun (WGS) entry which is preliminary data.</text>
</comment>
<dbReference type="PROSITE" id="PS51819">
    <property type="entry name" value="VOC"/>
    <property type="match status" value="1"/>
</dbReference>
<accession>A0ABU1IKU6</accession>
<feature type="domain" description="VOC" evidence="3">
    <location>
        <begin position="8"/>
        <end position="136"/>
    </location>
</feature>
<evidence type="ECO:0000313" key="4">
    <source>
        <dbReference type="EMBL" id="MDR6224594.1"/>
    </source>
</evidence>
<dbReference type="Gene3D" id="3.10.180.10">
    <property type="entry name" value="2,3-Dihydroxybiphenyl 1,2-Dioxygenase, domain 1"/>
    <property type="match status" value="1"/>
</dbReference>
<gene>
    <name evidence="4" type="ORF">JOE21_000582</name>
</gene>
<proteinExistence type="inferred from homology"/>
<keyword evidence="2" id="KW-0479">Metal-binding</keyword>
<name>A0ABU1IKU6_9BACL</name>
<dbReference type="RefSeq" id="WP_374709298.1">
    <property type="nucleotide sequence ID" value="NZ_JAVDQG010000001.1"/>
</dbReference>
<dbReference type="PANTHER" id="PTHR43048:SF3">
    <property type="entry name" value="METHYLMALONYL-COA EPIMERASE, MITOCHONDRIAL"/>
    <property type="match status" value="1"/>
</dbReference>
<dbReference type="CDD" id="cd07249">
    <property type="entry name" value="MMCE"/>
    <property type="match status" value="1"/>
</dbReference>
<dbReference type="Pfam" id="PF13669">
    <property type="entry name" value="Glyoxalase_4"/>
    <property type="match status" value="1"/>
</dbReference>
<dbReference type="PANTHER" id="PTHR43048">
    <property type="entry name" value="METHYLMALONYL-COA EPIMERASE"/>
    <property type="match status" value="1"/>
</dbReference>
<dbReference type="EC" id="5.1.99.1" evidence="4"/>
<dbReference type="EMBL" id="JAVDQG010000001">
    <property type="protein sequence ID" value="MDR6224594.1"/>
    <property type="molecule type" value="Genomic_DNA"/>
</dbReference>
<dbReference type="SUPFAM" id="SSF54593">
    <property type="entry name" value="Glyoxalase/Bleomycin resistance protein/Dihydroxybiphenyl dioxygenase"/>
    <property type="match status" value="1"/>
</dbReference>
<reference evidence="4 5" key="1">
    <citation type="submission" date="2023-07" db="EMBL/GenBank/DDBJ databases">
        <title>Genomic Encyclopedia of Type Strains, Phase IV (KMG-IV): sequencing the most valuable type-strain genomes for metagenomic binning, comparative biology and taxonomic classification.</title>
        <authorList>
            <person name="Goeker M."/>
        </authorList>
    </citation>
    <scope>NUCLEOTIDE SEQUENCE [LARGE SCALE GENOMIC DNA]</scope>
    <source>
        <strain evidence="4 5">DSM 45903</strain>
    </source>
</reference>
<evidence type="ECO:0000313" key="5">
    <source>
        <dbReference type="Proteomes" id="UP001185012"/>
    </source>
</evidence>
<evidence type="ECO:0000259" key="3">
    <source>
        <dbReference type="PROSITE" id="PS51819"/>
    </source>
</evidence>
<evidence type="ECO:0000256" key="1">
    <source>
        <dbReference type="ARBA" id="ARBA00009308"/>
    </source>
</evidence>
<dbReference type="InterPro" id="IPR017515">
    <property type="entry name" value="MeMalonyl-CoA_epimerase"/>
</dbReference>